<name>A0A9D4NL64_DREPO</name>
<evidence type="ECO:0000256" key="1">
    <source>
        <dbReference type="SAM" id="MobiDB-lite"/>
    </source>
</evidence>
<protein>
    <submittedName>
        <fullName evidence="2">Uncharacterized protein</fullName>
    </submittedName>
</protein>
<organism evidence="2 3">
    <name type="scientific">Dreissena polymorpha</name>
    <name type="common">Zebra mussel</name>
    <name type="synonym">Mytilus polymorpha</name>
    <dbReference type="NCBI Taxonomy" id="45954"/>
    <lineage>
        <taxon>Eukaryota</taxon>
        <taxon>Metazoa</taxon>
        <taxon>Spiralia</taxon>
        <taxon>Lophotrochozoa</taxon>
        <taxon>Mollusca</taxon>
        <taxon>Bivalvia</taxon>
        <taxon>Autobranchia</taxon>
        <taxon>Heteroconchia</taxon>
        <taxon>Euheterodonta</taxon>
        <taxon>Imparidentia</taxon>
        <taxon>Neoheterodontei</taxon>
        <taxon>Myida</taxon>
        <taxon>Dreissenoidea</taxon>
        <taxon>Dreissenidae</taxon>
        <taxon>Dreissena</taxon>
    </lineage>
</organism>
<feature type="compositionally biased region" description="Acidic residues" evidence="1">
    <location>
        <begin position="35"/>
        <end position="58"/>
    </location>
</feature>
<dbReference type="EMBL" id="JAIWYP010000001">
    <property type="protein sequence ID" value="KAH3897485.1"/>
    <property type="molecule type" value="Genomic_DNA"/>
</dbReference>
<evidence type="ECO:0000313" key="2">
    <source>
        <dbReference type="EMBL" id="KAH3897485.1"/>
    </source>
</evidence>
<reference evidence="2" key="2">
    <citation type="submission" date="2020-11" db="EMBL/GenBank/DDBJ databases">
        <authorList>
            <person name="McCartney M.A."/>
            <person name="Auch B."/>
            <person name="Kono T."/>
            <person name="Mallez S."/>
            <person name="Becker A."/>
            <person name="Gohl D.M."/>
            <person name="Silverstein K.A.T."/>
            <person name="Koren S."/>
            <person name="Bechman K.B."/>
            <person name="Herman A."/>
            <person name="Abrahante J.E."/>
            <person name="Garbe J."/>
        </authorList>
    </citation>
    <scope>NUCLEOTIDE SEQUENCE</scope>
    <source>
        <strain evidence="2">Duluth1</strain>
        <tissue evidence="2">Whole animal</tissue>
    </source>
</reference>
<reference evidence="2" key="1">
    <citation type="journal article" date="2019" name="bioRxiv">
        <title>The Genome of the Zebra Mussel, Dreissena polymorpha: A Resource for Invasive Species Research.</title>
        <authorList>
            <person name="McCartney M.A."/>
            <person name="Auch B."/>
            <person name="Kono T."/>
            <person name="Mallez S."/>
            <person name="Zhang Y."/>
            <person name="Obille A."/>
            <person name="Becker A."/>
            <person name="Abrahante J.E."/>
            <person name="Garbe J."/>
            <person name="Badalamenti J.P."/>
            <person name="Herman A."/>
            <person name="Mangelson H."/>
            <person name="Liachko I."/>
            <person name="Sullivan S."/>
            <person name="Sone E.D."/>
            <person name="Koren S."/>
            <person name="Silverstein K.A.T."/>
            <person name="Beckman K.B."/>
            <person name="Gohl D.M."/>
        </authorList>
    </citation>
    <scope>NUCLEOTIDE SEQUENCE</scope>
    <source>
        <strain evidence="2">Duluth1</strain>
        <tissue evidence="2">Whole animal</tissue>
    </source>
</reference>
<sequence>MSEAKFSQSEAKFSQSEAKFSQYEAKFFPLHGDGDWDDDDEEEEEEEEEEVDDDDDDEALTCLLQCHEICDILMIEVEESLNKNIHDNNRVLNVPSSKRL</sequence>
<keyword evidence="3" id="KW-1185">Reference proteome</keyword>
<comment type="caution">
    <text evidence="2">The sequence shown here is derived from an EMBL/GenBank/DDBJ whole genome shotgun (WGS) entry which is preliminary data.</text>
</comment>
<proteinExistence type="predicted"/>
<dbReference type="AlphaFoldDB" id="A0A9D4NL64"/>
<accession>A0A9D4NL64</accession>
<evidence type="ECO:0000313" key="3">
    <source>
        <dbReference type="Proteomes" id="UP000828390"/>
    </source>
</evidence>
<feature type="region of interest" description="Disordered" evidence="1">
    <location>
        <begin position="29"/>
        <end position="58"/>
    </location>
</feature>
<dbReference type="Proteomes" id="UP000828390">
    <property type="component" value="Unassembled WGS sequence"/>
</dbReference>
<gene>
    <name evidence="2" type="ORF">DPMN_021673</name>
</gene>